<dbReference type="InterPro" id="IPR029032">
    <property type="entry name" value="AhpD-like"/>
</dbReference>
<evidence type="ECO:0000313" key="1">
    <source>
        <dbReference type="EMBL" id="TLU71893.1"/>
    </source>
</evidence>
<dbReference type="EMBL" id="VCDI01000005">
    <property type="protein sequence ID" value="TLU71893.1"/>
    <property type="molecule type" value="Genomic_DNA"/>
</dbReference>
<sequence>MKDFILNSIETASVTSRPALQQLQTAFGGTLPNIARAMSTSSVLIDSLVALFGKIHGGSFSEPQIQVVLLTDAVANRASWAVAFHSFLALQAGLASEDVEAIRNGRAPAEAKLGALSTLATALIEKRGHITEADGQDFLAQGFGRDHLLEVIAIVAASTITNYTASVTEPPLETEFQPYAWTAPSV</sequence>
<protein>
    <submittedName>
        <fullName evidence="1">Carboxymuconolactone decarboxylase family protein</fullName>
    </submittedName>
</protein>
<proteinExistence type="predicted"/>
<dbReference type="PANTHER" id="PTHR35446">
    <property type="entry name" value="SI:CH211-175M2.5"/>
    <property type="match status" value="1"/>
</dbReference>
<organism evidence="1 2">
    <name type="scientific">Lichenicoccus roseus</name>
    <dbReference type="NCBI Taxonomy" id="2683649"/>
    <lineage>
        <taxon>Bacteria</taxon>
        <taxon>Pseudomonadati</taxon>
        <taxon>Pseudomonadota</taxon>
        <taxon>Alphaproteobacteria</taxon>
        <taxon>Acetobacterales</taxon>
        <taxon>Acetobacteraceae</taxon>
        <taxon>Lichenicoccus</taxon>
    </lineage>
</organism>
<reference evidence="1 2" key="1">
    <citation type="submission" date="2019-05" db="EMBL/GenBank/DDBJ databases">
        <authorList>
            <person name="Pankratov T."/>
            <person name="Grouzdev D."/>
        </authorList>
    </citation>
    <scope>NUCLEOTIDE SEQUENCE [LARGE SCALE GENOMIC DNA]</scope>
    <source>
        <strain evidence="1 2">KEBCLARHB70R</strain>
    </source>
</reference>
<dbReference type="RefSeq" id="WP_138326963.1">
    <property type="nucleotide sequence ID" value="NZ_VCDI01000005.1"/>
</dbReference>
<comment type="caution">
    <text evidence="1">The sequence shown here is derived from an EMBL/GenBank/DDBJ whole genome shotgun (WGS) entry which is preliminary data.</text>
</comment>
<dbReference type="SUPFAM" id="SSF69118">
    <property type="entry name" value="AhpD-like"/>
    <property type="match status" value="1"/>
</dbReference>
<accession>A0A5R9J4W0</accession>
<keyword evidence="2" id="KW-1185">Reference proteome</keyword>
<dbReference type="PANTHER" id="PTHR35446:SF3">
    <property type="entry name" value="CMD DOMAIN-CONTAINING PROTEIN"/>
    <property type="match status" value="1"/>
</dbReference>
<dbReference type="OrthoDB" id="9808310at2"/>
<dbReference type="Proteomes" id="UP000305654">
    <property type="component" value="Unassembled WGS sequence"/>
</dbReference>
<dbReference type="Gene3D" id="1.20.1290.10">
    <property type="entry name" value="AhpD-like"/>
    <property type="match status" value="1"/>
</dbReference>
<evidence type="ECO:0000313" key="2">
    <source>
        <dbReference type="Proteomes" id="UP000305654"/>
    </source>
</evidence>
<dbReference type="AlphaFoldDB" id="A0A5R9J4W0"/>
<name>A0A5R9J4W0_9PROT</name>
<gene>
    <name evidence="1" type="ORF">FE263_15720</name>
</gene>